<organism evidence="1 2">
    <name type="scientific">Durusdinium trenchii</name>
    <dbReference type="NCBI Taxonomy" id="1381693"/>
    <lineage>
        <taxon>Eukaryota</taxon>
        <taxon>Sar</taxon>
        <taxon>Alveolata</taxon>
        <taxon>Dinophyceae</taxon>
        <taxon>Suessiales</taxon>
        <taxon>Symbiodiniaceae</taxon>
        <taxon>Durusdinium</taxon>
    </lineage>
</organism>
<name>A0ABP0MGG5_9DINO</name>
<sequence>MHDTLDTGCQIMVGPMLEAVLSACHSSTFGALRAASTHQRTLADQLERSEMPKWPLLLLITFDSFVTRHRQDMHPEFVLEFDCSSSCRAFSGANAEDGARIEVPQTTAEDFVRRLGSMHRALGRESLLWGLPKLRRRATLHCEMTKEEYEWSSMHVAMQCDPRASRQMVLVDADKQVVFCHTFLDPDYPMPTPGRGAQGAFRKVNEKGVARDLHHCWLLRRLRKLRGHSNIMDERFNFMHAHALLKKHEWIFDDAFDHSNQPLRTLPD</sequence>
<evidence type="ECO:0000313" key="2">
    <source>
        <dbReference type="Proteomes" id="UP001642484"/>
    </source>
</evidence>
<evidence type="ECO:0000313" key="1">
    <source>
        <dbReference type="EMBL" id="CAK9049802.1"/>
    </source>
</evidence>
<dbReference type="Proteomes" id="UP001642484">
    <property type="component" value="Unassembled WGS sequence"/>
</dbReference>
<dbReference type="EMBL" id="CAXAMN010017113">
    <property type="protein sequence ID" value="CAK9049802.1"/>
    <property type="molecule type" value="Genomic_DNA"/>
</dbReference>
<comment type="caution">
    <text evidence="1">The sequence shown here is derived from an EMBL/GenBank/DDBJ whole genome shotgun (WGS) entry which is preliminary data.</text>
</comment>
<gene>
    <name evidence="1" type="ORF">CCMP2556_LOCUS25447</name>
</gene>
<accession>A0ABP0MGG5</accession>
<protein>
    <submittedName>
        <fullName evidence="1">Uncharacterized protein</fullName>
    </submittedName>
</protein>
<reference evidence="1 2" key="1">
    <citation type="submission" date="2024-02" db="EMBL/GenBank/DDBJ databases">
        <authorList>
            <person name="Chen Y."/>
            <person name="Shah S."/>
            <person name="Dougan E. K."/>
            <person name="Thang M."/>
            <person name="Chan C."/>
        </authorList>
    </citation>
    <scope>NUCLEOTIDE SEQUENCE [LARGE SCALE GENOMIC DNA]</scope>
</reference>
<keyword evidence="2" id="KW-1185">Reference proteome</keyword>
<proteinExistence type="predicted"/>